<dbReference type="Proteomes" id="UP000291301">
    <property type="component" value="Unassembled WGS sequence"/>
</dbReference>
<organism evidence="3 4">
    <name type="scientific">Oricola cellulosilytica</name>
    <dbReference type="NCBI Taxonomy" id="1429082"/>
    <lineage>
        <taxon>Bacteria</taxon>
        <taxon>Pseudomonadati</taxon>
        <taxon>Pseudomonadota</taxon>
        <taxon>Alphaproteobacteria</taxon>
        <taxon>Hyphomicrobiales</taxon>
        <taxon>Ahrensiaceae</taxon>
        <taxon>Oricola</taxon>
    </lineage>
</organism>
<dbReference type="InterPro" id="IPR012341">
    <property type="entry name" value="6hp_glycosidase-like_sf"/>
</dbReference>
<gene>
    <name evidence="3" type="ORF">E0D97_10465</name>
</gene>
<dbReference type="Gene3D" id="1.50.10.10">
    <property type="match status" value="1"/>
</dbReference>
<keyword evidence="4" id="KW-1185">Reference proteome</keyword>
<evidence type="ECO:0000259" key="2">
    <source>
        <dbReference type="Pfam" id="PF22422"/>
    </source>
</evidence>
<comment type="caution">
    <text evidence="3">The sequence shown here is derived from an EMBL/GenBank/DDBJ whole genome shotgun (WGS) entry which is preliminary data.</text>
</comment>
<dbReference type="Pfam" id="PF14742">
    <property type="entry name" value="GDE_N_bis"/>
    <property type="match status" value="1"/>
</dbReference>
<evidence type="ECO:0000313" key="3">
    <source>
        <dbReference type="EMBL" id="TCD14473.1"/>
    </source>
</evidence>
<evidence type="ECO:0000313" key="4">
    <source>
        <dbReference type="Proteomes" id="UP000291301"/>
    </source>
</evidence>
<protein>
    <submittedName>
        <fullName evidence="3">Amylo-alpha-1,6-glucosidase</fullName>
    </submittedName>
</protein>
<feature type="domain" description="Putative glycogen debranching enzyme N-terminal" evidence="1">
    <location>
        <begin position="38"/>
        <end position="234"/>
    </location>
</feature>
<dbReference type="InterPro" id="IPR032856">
    <property type="entry name" value="GDE_N_bis"/>
</dbReference>
<sequence length="754" mass="83100">MTRGLSEESFDNPQDDLAEQAFAPNEFGPDTRGEFEVLKDGDLFAVFATNGDMNGPLGGRAELYSKDGLFFRDTRVLSRFVLSINDTSLVPMAVSGDDDGVLLRCDLANARLIDTRGREIKPYEIHISRERFLSDAMYERVEIANYGTVEADLDVVLDCYSDFRDIFEIRGTRRRIFGTNLPPERHENGVVFSYETTDGHCLTTDISFDRPVKMMGSRAHFDVRLPPGGSAALQCIVRACEEREASEQHDDVACHGSCDLDRPPRERATALAGARARFADRATRMREISSDRPEFDAWLWRSASDLTMLTAELPTGPYPHAGVPWFSVPFGRDGLIAALQTLWIDSTLAAGVLAFLAESQAKEMSVFRDSEPGKILHETRGGAMARTGEVPFERYYGGIDQTLLFVVLAGAYYRRTADIELIRRLAPAIDAALEWAHNYGDRDGDGFVEYERASESGLRNQGWKDSEDSIFHADGTLGEGAIALIEVQAYLYAALRAGADIAEALKNPKRGTALRARADDLRERIDSAFWDDELCSYCIGLDGKKKPIRVNTSNAGHVLFAGAALPHRNKVLAQTLLKPDIFTGWGVRTVAAGAARFNPMGYHNGSIWPHDNSLIAAGLARNGFHNEACRVSEALFHAAREFPEYRLPELWCGFDRSSYGQPVAYPSACSPQAWAAGAAFLCLEACLGLTLDALTMTVTVRNPVLPPGVDELTLTDIHLRGHPVTLKFCRTGEMSAGVEVLEAPPNIRVVTDIE</sequence>
<dbReference type="InterPro" id="IPR054491">
    <property type="entry name" value="MGH1-like_GH"/>
</dbReference>
<dbReference type="RefSeq" id="WP_131568532.1">
    <property type="nucleotide sequence ID" value="NZ_JAINFK010000002.1"/>
</dbReference>
<feature type="domain" description="Mannosylglycerate hydrolase MGH1-like glycoside hydrolase" evidence="2">
    <location>
        <begin position="336"/>
        <end position="643"/>
    </location>
</feature>
<proteinExistence type="predicted"/>
<dbReference type="AlphaFoldDB" id="A0A4R0PD55"/>
<dbReference type="Pfam" id="PF22422">
    <property type="entry name" value="MGH1-like_GH"/>
    <property type="match status" value="1"/>
</dbReference>
<evidence type="ECO:0000259" key="1">
    <source>
        <dbReference type="Pfam" id="PF14742"/>
    </source>
</evidence>
<name>A0A4R0PD55_9HYPH</name>
<dbReference type="SUPFAM" id="SSF48208">
    <property type="entry name" value="Six-hairpin glycosidases"/>
    <property type="match status" value="1"/>
</dbReference>
<reference evidence="3 4" key="1">
    <citation type="journal article" date="2015" name="Antonie Van Leeuwenhoek">
        <title>Oricola cellulosilytica gen. nov., sp. nov., a cellulose-degrading bacterium of the family Phyllobacteriaceae isolated from surface seashore water, and emended descriptions of Mesorhizobium loti and Phyllobacterium myrsinacearum.</title>
        <authorList>
            <person name="Hameed A."/>
            <person name="Shahina M."/>
            <person name="Lai W.A."/>
            <person name="Lin S.Y."/>
            <person name="Young L.S."/>
            <person name="Liu Y.C."/>
            <person name="Hsu Y.H."/>
            <person name="Young C.C."/>
        </authorList>
    </citation>
    <scope>NUCLEOTIDE SEQUENCE [LARGE SCALE GENOMIC DNA]</scope>
    <source>
        <strain evidence="3 4">KCTC 52183</strain>
    </source>
</reference>
<accession>A0A4R0PD55</accession>
<dbReference type="EMBL" id="SJST01000003">
    <property type="protein sequence ID" value="TCD14473.1"/>
    <property type="molecule type" value="Genomic_DNA"/>
</dbReference>
<dbReference type="GO" id="GO:0005975">
    <property type="term" value="P:carbohydrate metabolic process"/>
    <property type="evidence" value="ECO:0007669"/>
    <property type="project" value="InterPro"/>
</dbReference>
<dbReference type="OrthoDB" id="9759959at2"/>
<dbReference type="InterPro" id="IPR008928">
    <property type="entry name" value="6-hairpin_glycosidase_sf"/>
</dbReference>